<dbReference type="GO" id="GO:0015250">
    <property type="term" value="F:water channel activity"/>
    <property type="evidence" value="ECO:0007669"/>
    <property type="project" value="TreeGrafter"/>
</dbReference>
<proteinExistence type="inferred from homology"/>
<dbReference type="InterPro" id="IPR000425">
    <property type="entry name" value="MIP"/>
</dbReference>
<evidence type="ECO:0000256" key="2">
    <source>
        <dbReference type="ARBA" id="ARBA00006175"/>
    </source>
</evidence>
<evidence type="ECO:0000313" key="8">
    <source>
        <dbReference type="EMBL" id="CAE0647948.1"/>
    </source>
</evidence>
<feature type="transmembrane region" description="Helical" evidence="7">
    <location>
        <begin position="269"/>
        <end position="286"/>
    </location>
</feature>
<evidence type="ECO:0000256" key="7">
    <source>
        <dbReference type="SAM" id="Phobius"/>
    </source>
</evidence>
<feature type="transmembrane region" description="Helical" evidence="7">
    <location>
        <begin position="56"/>
        <end position="76"/>
    </location>
</feature>
<feature type="transmembrane region" description="Helical" evidence="7">
    <location>
        <begin position="123"/>
        <end position="156"/>
    </location>
</feature>
<dbReference type="GO" id="GO:0005886">
    <property type="term" value="C:plasma membrane"/>
    <property type="evidence" value="ECO:0007669"/>
    <property type="project" value="TreeGrafter"/>
</dbReference>
<comment type="subcellular location">
    <subcellularLocation>
        <location evidence="1">Membrane</location>
        <topology evidence="1">Multi-pass membrane protein</topology>
    </subcellularLocation>
</comment>
<gene>
    <name evidence="8" type="ORF">LGLO00237_LOCUS2737</name>
    <name evidence="9" type="ORF">LGLO00237_LOCUS2738</name>
</gene>
<sequence>MEASKTEPESTGPRLATIPMQDNKMCTLKMEEKYGGIPVAGGVVHISRNMFLLNKFGAEFLGMMFFVIVGCGTAISTSNTTDFEASSWVVTVAFAFGIGIVTLAYAIAHITGAHINCAVTFGLVVAGACPIVDGLVIFAGQIVGSIVGAAVLAGIFNKSNDGTGALGSNALSPNFGAGNAFLAEAFLTALLMFVVNETAIRKRLDYMPDQKLTGVGFNAPIAIGFAVFLAHLVLIPIDGCSINPTRSFGPLVIASARGLPDGSTHWEDFWIFVVAPLLGAGVAGLFQRLTTFSI</sequence>
<name>A0A6V3J0L5_9EUKA</name>
<reference evidence="8" key="1">
    <citation type="submission" date="2021-01" db="EMBL/GenBank/DDBJ databases">
        <authorList>
            <person name="Corre E."/>
            <person name="Pelletier E."/>
            <person name="Niang G."/>
            <person name="Scheremetjew M."/>
            <person name="Finn R."/>
            <person name="Kale V."/>
            <person name="Holt S."/>
            <person name="Cochrane G."/>
            <person name="Meng A."/>
            <person name="Brown T."/>
            <person name="Cohen L."/>
        </authorList>
    </citation>
    <scope>NUCLEOTIDE SEQUENCE</scope>
    <source>
        <strain evidence="8">CCCM811</strain>
    </source>
</reference>
<comment type="similarity">
    <text evidence="2 6">Belongs to the MIP/aquaporin (TC 1.A.8) family.</text>
</comment>
<evidence type="ECO:0000256" key="1">
    <source>
        <dbReference type="ARBA" id="ARBA00004141"/>
    </source>
</evidence>
<evidence type="ECO:0008006" key="10">
    <source>
        <dbReference type="Google" id="ProtNLM"/>
    </source>
</evidence>
<accession>A0A6V3J0L5</accession>
<feature type="transmembrane region" description="Helical" evidence="7">
    <location>
        <begin position="88"/>
        <end position="111"/>
    </location>
</feature>
<dbReference type="PANTHER" id="PTHR19139">
    <property type="entry name" value="AQUAPORIN TRANSPORTER"/>
    <property type="match status" value="1"/>
</dbReference>
<keyword evidence="6" id="KW-0813">Transport</keyword>
<dbReference type="InterPro" id="IPR023271">
    <property type="entry name" value="Aquaporin-like"/>
</dbReference>
<evidence type="ECO:0000256" key="6">
    <source>
        <dbReference type="RuleBase" id="RU000477"/>
    </source>
</evidence>
<dbReference type="SUPFAM" id="SSF81338">
    <property type="entry name" value="Aquaporin-like"/>
    <property type="match status" value="1"/>
</dbReference>
<dbReference type="EMBL" id="HBIV01003931">
    <property type="protein sequence ID" value="CAE0647948.1"/>
    <property type="molecule type" value="Transcribed_RNA"/>
</dbReference>
<keyword evidence="3 6" id="KW-0812">Transmembrane</keyword>
<organism evidence="8">
    <name type="scientific">Lotharella globosa</name>
    <dbReference type="NCBI Taxonomy" id="91324"/>
    <lineage>
        <taxon>Eukaryota</taxon>
        <taxon>Sar</taxon>
        <taxon>Rhizaria</taxon>
        <taxon>Cercozoa</taxon>
        <taxon>Chlorarachniophyceae</taxon>
        <taxon>Lotharella</taxon>
    </lineage>
</organism>
<evidence type="ECO:0000256" key="5">
    <source>
        <dbReference type="ARBA" id="ARBA00023136"/>
    </source>
</evidence>
<dbReference type="PRINTS" id="PR00783">
    <property type="entry name" value="MINTRINSICP"/>
</dbReference>
<feature type="transmembrane region" description="Helical" evidence="7">
    <location>
        <begin position="215"/>
        <end position="237"/>
    </location>
</feature>
<protein>
    <recommendedName>
        <fullName evidence="10">Aquaporin</fullName>
    </recommendedName>
</protein>
<evidence type="ECO:0000256" key="3">
    <source>
        <dbReference type="ARBA" id="ARBA00022692"/>
    </source>
</evidence>
<keyword evidence="4 7" id="KW-1133">Transmembrane helix</keyword>
<dbReference type="PANTHER" id="PTHR19139:SF199">
    <property type="entry name" value="MIP17260P"/>
    <property type="match status" value="1"/>
</dbReference>
<keyword evidence="5 7" id="KW-0472">Membrane</keyword>
<dbReference type="AlphaFoldDB" id="A0A6V3J0L5"/>
<dbReference type="Pfam" id="PF00230">
    <property type="entry name" value="MIP"/>
    <property type="match status" value="1"/>
</dbReference>
<dbReference type="Gene3D" id="1.20.1080.10">
    <property type="entry name" value="Glycerol uptake facilitator protein"/>
    <property type="match status" value="1"/>
</dbReference>
<dbReference type="EMBL" id="HBIV01003932">
    <property type="protein sequence ID" value="CAE0647949.1"/>
    <property type="molecule type" value="Transcribed_RNA"/>
</dbReference>
<evidence type="ECO:0000256" key="4">
    <source>
        <dbReference type="ARBA" id="ARBA00022989"/>
    </source>
</evidence>
<feature type="transmembrane region" description="Helical" evidence="7">
    <location>
        <begin position="176"/>
        <end position="195"/>
    </location>
</feature>
<evidence type="ECO:0000313" key="9">
    <source>
        <dbReference type="EMBL" id="CAE0647949.1"/>
    </source>
</evidence>
<dbReference type="InterPro" id="IPR034294">
    <property type="entry name" value="Aquaporin_transptr"/>
</dbReference>